<dbReference type="GO" id="GO:0019843">
    <property type="term" value="F:rRNA binding"/>
    <property type="evidence" value="ECO:0007669"/>
    <property type="project" value="UniProtKB-UniRule"/>
</dbReference>
<evidence type="ECO:0000256" key="10">
    <source>
        <dbReference type="RuleBase" id="RU004008"/>
    </source>
</evidence>
<dbReference type="HAMAP" id="MF_01331_B">
    <property type="entry name" value="Ribosomal_uL22_B"/>
    <property type="match status" value="1"/>
</dbReference>
<reference evidence="11 12" key="1">
    <citation type="journal article" date="2016" name="Nat. Commun.">
        <title>Thousands of microbial genomes shed light on interconnected biogeochemical processes in an aquifer system.</title>
        <authorList>
            <person name="Anantharaman K."/>
            <person name="Brown C.T."/>
            <person name="Hug L.A."/>
            <person name="Sharon I."/>
            <person name="Castelle C.J."/>
            <person name="Probst A.J."/>
            <person name="Thomas B.C."/>
            <person name="Singh A."/>
            <person name="Wilkins M.J."/>
            <person name="Karaoz U."/>
            <person name="Brodie E.L."/>
            <person name="Williams K.H."/>
            <person name="Hubbard S.S."/>
            <person name="Banfield J.F."/>
        </authorList>
    </citation>
    <scope>NUCLEOTIDE SEQUENCE [LARGE SCALE GENOMIC DNA]</scope>
</reference>
<evidence type="ECO:0000256" key="5">
    <source>
        <dbReference type="ARBA" id="ARBA00023274"/>
    </source>
</evidence>
<dbReference type="PANTHER" id="PTHR13501">
    <property type="entry name" value="CHLOROPLAST 50S RIBOSOMAL PROTEIN L22-RELATED"/>
    <property type="match status" value="1"/>
</dbReference>
<dbReference type="GO" id="GO:0006412">
    <property type="term" value="P:translation"/>
    <property type="evidence" value="ECO:0007669"/>
    <property type="project" value="UniProtKB-UniRule"/>
</dbReference>
<dbReference type="AlphaFoldDB" id="A0A1F4W3M6"/>
<dbReference type="EMBL" id="MEVV01000005">
    <property type="protein sequence ID" value="OGC63960.1"/>
    <property type="molecule type" value="Genomic_DNA"/>
</dbReference>
<evidence type="ECO:0000256" key="2">
    <source>
        <dbReference type="ARBA" id="ARBA00022730"/>
    </source>
</evidence>
<protein>
    <recommendedName>
        <fullName evidence="6 7">Large ribosomal subunit protein uL22</fullName>
    </recommendedName>
</protein>
<name>A0A1F4W3M6_UNCKA</name>
<evidence type="ECO:0000256" key="9">
    <source>
        <dbReference type="RuleBase" id="RU004006"/>
    </source>
</evidence>
<keyword evidence="4 7" id="KW-0689">Ribosomal protein</keyword>
<evidence type="ECO:0000256" key="1">
    <source>
        <dbReference type="ARBA" id="ARBA00009451"/>
    </source>
</evidence>
<dbReference type="Gene3D" id="3.90.470.10">
    <property type="entry name" value="Ribosomal protein L22/L17"/>
    <property type="match status" value="1"/>
</dbReference>
<evidence type="ECO:0000256" key="7">
    <source>
        <dbReference type="HAMAP-Rule" id="MF_01331"/>
    </source>
</evidence>
<evidence type="ECO:0000256" key="4">
    <source>
        <dbReference type="ARBA" id="ARBA00022980"/>
    </source>
</evidence>
<keyword evidence="3 7" id="KW-0694">RNA-binding</keyword>
<dbReference type="SUPFAM" id="SSF54843">
    <property type="entry name" value="Ribosomal protein L22"/>
    <property type="match status" value="1"/>
</dbReference>
<comment type="function">
    <text evidence="7 10">This protein binds specifically to 23S rRNA; its binding is stimulated by other ribosomal proteins, e.g., L4, L17, and L20. It is important during the early stages of 50S assembly. It makes multiple contacts with different domains of the 23S rRNA in the assembled 50S subunit and ribosome.</text>
</comment>
<dbReference type="GO" id="GO:0022625">
    <property type="term" value="C:cytosolic large ribosomal subunit"/>
    <property type="evidence" value="ECO:0007669"/>
    <property type="project" value="TreeGrafter"/>
</dbReference>
<dbReference type="Pfam" id="PF00237">
    <property type="entry name" value="Ribosomal_L22"/>
    <property type="match status" value="1"/>
</dbReference>
<comment type="function">
    <text evidence="7">The globular domain of the protein is located near the polypeptide exit tunnel on the outside of the subunit, while an extended beta-hairpin is found that lines the wall of the exit tunnel in the center of the 70S ribosome.</text>
</comment>
<dbReference type="InterPro" id="IPR001063">
    <property type="entry name" value="Ribosomal_uL22"/>
</dbReference>
<comment type="subunit">
    <text evidence="7 9">Part of the 50S ribosomal subunit.</text>
</comment>
<dbReference type="InterPro" id="IPR047867">
    <property type="entry name" value="Ribosomal_uL22_bac/org-type"/>
</dbReference>
<accession>A0A1F4W3M6</accession>
<evidence type="ECO:0000256" key="3">
    <source>
        <dbReference type="ARBA" id="ARBA00022884"/>
    </source>
</evidence>
<dbReference type="Proteomes" id="UP000177955">
    <property type="component" value="Unassembled WGS sequence"/>
</dbReference>
<evidence type="ECO:0000313" key="11">
    <source>
        <dbReference type="EMBL" id="OGC63960.1"/>
    </source>
</evidence>
<keyword evidence="5 7" id="KW-0687">Ribonucleoprotein</keyword>
<evidence type="ECO:0000313" key="12">
    <source>
        <dbReference type="Proteomes" id="UP000177955"/>
    </source>
</evidence>
<dbReference type="NCBIfam" id="TIGR01044">
    <property type="entry name" value="rplV_bact"/>
    <property type="match status" value="1"/>
</dbReference>
<evidence type="ECO:0000256" key="6">
    <source>
        <dbReference type="ARBA" id="ARBA00035207"/>
    </source>
</evidence>
<dbReference type="InterPro" id="IPR005727">
    <property type="entry name" value="Ribosomal_uL22_bac/chlpt-type"/>
</dbReference>
<comment type="similarity">
    <text evidence="1 7 8">Belongs to the universal ribosomal protein uL22 family.</text>
</comment>
<evidence type="ECO:0000256" key="8">
    <source>
        <dbReference type="RuleBase" id="RU004005"/>
    </source>
</evidence>
<sequence length="122" mass="13405">MHKYMNKSEVYAKHMKARISPKKVAPVMDLVRGKPVAEAKLILAFDRTKAAALVLKVLKSAEANAVNNNKFDKKSLVLSELWVSGGPVSKSGQFVAKGRFSPIIKRTSHIYVGLSQVGKKVK</sequence>
<dbReference type="GO" id="GO:0003735">
    <property type="term" value="F:structural constituent of ribosome"/>
    <property type="evidence" value="ECO:0007669"/>
    <property type="project" value="InterPro"/>
</dbReference>
<gene>
    <name evidence="7" type="primary">rplV</name>
    <name evidence="11" type="ORF">A2399_01335</name>
</gene>
<proteinExistence type="inferred from homology"/>
<dbReference type="InterPro" id="IPR036394">
    <property type="entry name" value="Ribosomal_uL22_sf"/>
</dbReference>
<organism evidence="11 12">
    <name type="scientific">candidate division WWE3 bacterium RIFOXYB1_FULL_42_27</name>
    <dbReference type="NCBI Taxonomy" id="1802638"/>
    <lineage>
        <taxon>Bacteria</taxon>
        <taxon>Katanobacteria</taxon>
    </lineage>
</organism>
<keyword evidence="2 7" id="KW-0699">rRNA-binding</keyword>
<comment type="caution">
    <text evidence="11">The sequence shown here is derived from an EMBL/GenBank/DDBJ whole genome shotgun (WGS) entry which is preliminary data.</text>
</comment>
<dbReference type="PANTHER" id="PTHR13501:SF8">
    <property type="entry name" value="LARGE RIBOSOMAL SUBUNIT PROTEIN UL22M"/>
    <property type="match status" value="1"/>
</dbReference>
<dbReference type="CDD" id="cd00336">
    <property type="entry name" value="Ribosomal_L22"/>
    <property type="match status" value="1"/>
</dbReference>